<comment type="cofactor">
    <cofactor evidence="1">
        <name>Zn(2+)</name>
        <dbReference type="ChEBI" id="CHEBI:29105"/>
    </cofactor>
</comment>
<dbReference type="EC" id="3.4.11.2" evidence="12"/>
<dbReference type="Pfam" id="PF01433">
    <property type="entry name" value="Peptidase_M1"/>
    <property type="match status" value="1"/>
</dbReference>
<gene>
    <name evidence="12" type="primary">pepN</name>
    <name evidence="12" type="ORF">HX837_06595</name>
</gene>
<dbReference type="InterPro" id="IPR024571">
    <property type="entry name" value="ERAP1-like_C_dom"/>
</dbReference>
<feature type="domain" description="Aminopeptidase N-like N-terminal" evidence="11">
    <location>
        <begin position="23"/>
        <end position="193"/>
    </location>
</feature>
<dbReference type="Pfam" id="PF11838">
    <property type="entry name" value="ERAP1_C"/>
    <property type="match status" value="1"/>
</dbReference>
<keyword evidence="8" id="KW-0482">Metalloprotease</keyword>
<dbReference type="PANTHER" id="PTHR11533:SF174">
    <property type="entry name" value="PUROMYCIN-SENSITIVE AMINOPEPTIDASE-RELATED"/>
    <property type="match status" value="1"/>
</dbReference>
<feature type="domain" description="ERAP1-like C-terminal" evidence="10">
    <location>
        <begin position="517"/>
        <end position="828"/>
    </location>
</feature>
<dbReference type="InterPro" id="IPR027268">
    <property type="entry name" value="Peptidase_M4/M1_CTD_sf"/>
</dbReference>
<evidence type="ECO:0000313" key="12">
    <source>
        <dbReference type="EMBL" id="NWJ43849.1"/>
    </source>
</evidence>
<evidence type="ECO:0000256" key="1">
    <source>
        <dbReference type="ARBA" id="ARBA00001947"/>
    </source>
</evidence>
<dbReference type="GO" id="GO:0006508">
    <property type="term" value="P:proteolysis"/>
    <property type="evidence" value="ECO:0007669"/>
    <property type="project" value="UniProtKB-KW"/>
</dbReference>
<evidence type="ECO:0000256" key="7">
    <source>
        <dbReference type="ARBA" id="ARBA00022833"/>
    </source>
</evidence>
<keyword evidence="4" id="KW-0645">Protease</keyword>
<dbReference type="GO" id="GO:0016285">
    <property type="term" value="F:alanyl aminopeptidase activity"/>
    <property type="evidence" value="ECO:0007669"/>
    <property type="project" value="UniProtKB-EC"/>
</dbReference>
<evidence type="ECO:0000313" key="13">
    <source>
        <dbReference type="Proteomes" id="UP000523105"/>
    </source>
</evidence>
<dbReference type="GO" id="GO:0005737">
    <property type="term" value="C:cytoplasm"/>
    <property type="evidence" value="ECO:0007669"/>
    <property type="project" value="TreeGrafter"/>
</dbReference>
<organism evidence="12 13">
    <name type="scientific">Marine Group I thaumarchaeote</name>
    <dbReference type="NCBI Taxonomy" id="2511932"/>
    <lineage>
        <taxon>Archaea</taxon>
        <taxon>Nitrososphaerota</taxon>
        <taxon>Marine Group I</taxon>
    </lineage>
</organism>
<keyword evidence="6 12" id="KW-0378">Hydrolase</keyword>
<dbReference type="AlphaFoldDB" id="A0A7K4MR58"/>
<dbReference type="CDD" id="cd09602">
    <property type="entry name" value="M1_APN"/>
    <property type="match status" value="1"/>
</dbReference>
<dbReference type="SUPFAM" id="SSF63737">
    <property type="entry name" value="Leukotriene A4 hydrolase N-terminal domain"/>
    <property type="match status" value="1"/>
</dbReference>
<dbReference type="FunFam" id="1.10.390.10:FF:000004">
    <property type="entry name" value="Aminopeptidase N"/>
    <property type="match status" value="1"/>
</dbReference>
<dbReference type="GO" id="GO:0070006">
    <property type="term" value="F:metalloaminopeptidase activity"/>
    <property type="evidence" value="ECO:0007669"/>
    <property type="project" value="TreeGrafter"/>
</dbReference>
<dbReference type="Gene3D" id="2.60.40.1730">
    <property type="entry name" value="tricorn interacting facor f3 domain"/>
    <property type="match status" value="1"/>
</dbReference>
<accession>A0A7K4MR58</accession>
<evidence type="ECO:0000256" key="5">
    <source>
        <dbReference type="ARBA" id="ARBA00022723"/>
    </source>
</evidence>
<dbReference type="PRINTS" id="PR00756">
    <property type="entry name" value="ALADIPTASE"/>
</dbReference>
<evidence type="ECO:0000259" key="10">
    <source>
        <dbReference type="Pfam" id="PF11838"/>
    </source>
</evidence>
<dbReference type="InterPro" id="IPR014782">
    <property type="entry name" value="Peptidase_M1_dom"/>
</dbReference>
<reference evidence="12 13" key="1">
    <citation type="journal article" date="2019" name="Environ. Microbiol.">
        <title>Genomics insights into ecotype formation of ammonia-oxidizing archaea in the deep ocean.</title>
        <authorList>
            <person name="Wang Y."/>
            <person name="Huang J.M."/>
            <person name="Cui G.J."/>
            <person name="Nunoura T."/>
            <person name="Takaki Y."/>
            <person name="Li W.L."/>
            <person name="Li J."/>
            <person name="Gao Z.M."/>
            <person name="Takai K."/>
            <person name="Zhang A.Q."/>
            <person name="Stepanauskas R."/>
        </authorList>
    </citation>
    <scope>NUCLEOTIDE SEQUENCE [LARGE SCALE GENOMIC DNA]</scope>
    <source>
        <strain evidence="12 13">L15b</strain>
    </source>
</reference>
<proteinExistence type="inferred from homology"/>
<dbReference type="Proteomes" id="UP000523105">
    <property type="component" value="Unassembled WGS sequence"/>
</dbReference>
<feature type="domain" description="Peptidase M1 membrane alanine aminopeptidase" evidence="9">
    <location>
        <begin position="231"/>
        <end position="443"/>
    </location>
</feature>
<dbReference type="EMBL" id="JACASV010000063">
    <property type="protein sequence ID" value="NWJ43849.1"/>
    <property type="molecule type" value="Genomic_DNA"/>
</dbReference>
<evidence type="ECO:0000256" key="2">
    <source>
        <dbReference type="ARBA" id="ARBA00010136"/>
    </source>
</evidence>
<evidence type="ECO:0000256" key="4">
    <source>
        <dbReference type="ARBA" id="ARBA00022670"/>
    </source>
</evidence>
<keyword evidence="7" id="KW-0862">Zinc</keyword>
<dbReference type="GO" id="GO:0008270">
    <property type="term" value="F:zinc ion binding"/>
    <property type="evidence" value="ECO:0007669"/>
    <property type="project" value="InterPro"/>
</dbReference>
<dbReference type="InterPro" id="IPR045357">
    <property type="entry name" value="Aminopeptidase_N-like_N"/>
</dbReference>
<evidence type="ECO:0000259" key="11">
    <source>
        <dbReference type="Pfam" id="PF17900"/>
    </source>
</evidence>
<dbReference type="NCBIfam" id="TIGR02412">
    <property type="entry name" value="pepN_strep_liv"/>
    <property type="match status" value="1"/>
</dbReference>
<keyword evidence="3 12" id="KW-0031">Aminopeptidase</keyword>
<sequence length="850" mass="100818">MMITNDLTKEQAETRKDQIENIKYQITLYLNKTDLEYEGNTIINFNYKNTTNRTLRIDFITTNIKSLKVNGHLISNYKKYDYWIYIPVSELNIGPNNIQIDYINKYDNTGSGFHRFVDSEDNEVYIHSDFEPYDAHLLFPCFDQPDLKAKYKLTVTGPKDWQFIHNTEIQTESIDGNFKTIIFKNTELFSTYIFALVVGPHEVWEDSYNNIPLKIYCRKSLAKHLDPKNLFEMTKESFQFLENYFDIPYPYKKYDQIFVPEFNFGAMENVACVTFTEHYIFRSKQLYSEYLSRSNTIFHEMVHMWFGNLVTMKWWNDLWLNESFADYLSYYAMSKGKLFPDAFEFQFSRKEWAYMQDQLSTTHPIVGSAEDTADAFSNFDGISYAKGSAVLKQLTYYIGEDKFRDGIRLYLKKFYENNTVLEDFLMCMSETSGIDMVEWSKKWLETTGVNTLKFNLDKDQCYIEQMPSETNHKIRDHAIMYETYDEKDGKISIVESNKIIISSAKTDVNISSSSKFTLLNAQDHDYVKIHFRDEELNFIYNNLKNINDRFTQRIIWGNLWQMVRDNTLSAIWFLNLVEKYSDIEMDSTVLQEQMLQKTMSIKSFYLINDYRELWSNKLYNLAYKNLEKNQNDQFQISWFNLLLSCAESDTGLNDLKAILNGELVFDNLTIDQEKRWNIVSKLCAYGDSDYENLIITETENDPGDLGDKRAFMCRVSIPDLQMKNQYWEMFTQKKQNHSSKYLTYGMSGFFWYKQNELLSKYVEKFFDDIINIYKNKDVHYSSNFSHILFPSIMNVEEMLNKTELFIDQNDDLPKLCKKSLIENKDHLKRRIKILNSQKQTTTDTDMEVLI</sequence>
<protein>
    <submittedName>
        <fullName evidence="12">Aminopeptidase N</fullName>
        <ecNumber evidence="12">3.4.11.2</ecNumber>
    </submittedName>
</protein>
<dbReference type="GO" id="GO:0016020">
    <property type="term" value="C:membrane"/>
    <property type="evidence" value="ECO:0007669"/>
    <property type="project" value="TreeGrafter"/>
</dbReference>
<comment type="caution">
    <text evidence="12">The sequence shown here is derived from an EMBL/GenBank/DDBJ whole genome shotgun (WGS) entry which is preliminary data.</text>
</comment>
<dbReference type="GO" id="GO:0005615">
    <property type="term" value="C:extracellular space"/>
    <property type="evidence" value="ECO:0007669"/>
    <property type="project" value="TreeGrafter"/>
</dbReference>
<evidence type="ECO:0000256" key="6">
    <source>
        <dbReference type="ARBA" id="ARBA00022801"/>
    </source>
</evidence>
<evidence type="ECO:0000259" key="9">
    <source>
        <dbReference type="Pfam" id="PF01433"/>
    </source>
</evidence>
<evidence type="ECO:0000256" key="3">
    <source>
        <dbReference type="ARBA" id="ARBA00022438"/>
    </source>
</evidence>
<comment type="similarity">
    <text evidence="2">Belongs to the peptidase M1 family.</text>
</comment>
<dbReference type="SUPFAM" id="SSF55486">
    <property type="entry name" value="Metalloproteases ('zincins'), catalytic domain"/>
    <property type="match status" value="1"/>
</dbReference>
<dbReference type="GO" id="GO:0042277">
    <property type="term" value="F:peptide binding"/>
    <property type="evidence" value="ECO:0007669"/>
    <property type="project" value="TreeGrafter"/>
</dbReference>
<name>A0A7K4MR58_9ARCH</name>
<keyword evidence="5" id="KW-0479">Metal-binding</keyword>
<dbReference type="InterPro" id="IPR042097">
    <property type="entry name" value="Aminopeptidase_N-like_N_sf"/>
</dbReference>
<dbReference type="InterPro" id="IPR012778">
    <property type="entry name" value="Pept_M1_aminopeptidase"/>
</dbReference>
<evidence type="ECO:0000256" key="8">
    <source>
        <dbReference type="ARBA" id="ARBA00023049"/>
    </source>
</evidence>
<dbReference type="Gene3D" id="1.10.390.10">
    <property type="entry name" value="Neutral Protease Domain 2"/>
    <property type="match status" value="1"/>
</dbReference>
<dbReference type="Pfam" id="PF17900">
    <property type="entry name" value="Peptidase_M1_N"/>
    <property type="match status" value="1"/>
</dbReference>
<dbReference type="GO" id="GO:0043171">
    <property type="term" value="P:peptide catabolic process"/>
    <property type="evidence" value="ECO:0007669"/>
    <property type="project" value="TreeGrafter"/>
</dbReference>
<dbReference type="InterPro" id="IPR050344">
    <property type="entry name" value="Peptidase_M1_aminopeptidases"/>
</dbReference>
<dbReference type="InterPro" id="IPR001930">
    <property type="entry name" value="Peptidase_M1"/>
</dbReference>
<dbReference type="PANTHER" id="PTHR11533">
    <property type="entry name" value="PROTEASE M1 ZINC METALLOPROTEASE"/>
    <property type="match status" value="1"/>
</dbReference>